<dbReference type="EMBL" id="KL660113">
    <property type="protein sequence ID" value="KFA67651.1"/>
    <property type="molecule type" value="Genomic_DNA"/>
</dbReference>
<dbReference type="InterPro" id="IPR001380">
    <property type="entry name" value="Ribosomal_eL13"/>
</dbReference>
<feature type="transmembrane region" description="Helical" evidence="10">
    <location>
        <begin position="379"/>
        <end position="402"/>
    </location>
</feature>
<dbReference type="InterPro" id="IPR038770">
    <property type="entry name" value="Na+/solute_symporter_sf"/>
</dbReference>
<feature type="transmembrane region" description="Helical" evidence="10">
    <location>
        <begin position="32"/>
        <end position="53"/>
    </location>
</feature>
<evidence type="ECO:0000313" key="12">
    <source>
        <dbReference type="EMBL" id="KFA67651.1"/>
    </source>
</evidence>
<evidence type="ECO:0000256" key="4">
    <source>
        <dbReference type="ARBA" id="ARBA00022980"/>
    </source>
</evidence>
<dbReference type="GO" id="GO:0006412">
    <property type="term" value="P:translation"/>
    <property type="evidence" value="ECO:0007669"/>
    <property type="project" value="InterPro"/>
</dbReference>
<dbReference type="InterPro" id="IPR004712">
    <property type="entry name" value="Na+/H+_antiporter_fungi"/>
</dbReference>
<dbReference type="GO" id="GO:0005840">
    <property type="term" value="C:ribosome"/>
    <property type="evidence" value="ECO:0007669"/>
    <property type="project" value="UniProtKB-KW"/>
</dbReference>
<dbReference type="InterPro" id="IPR018256">
    <property type="entry name" value="Ribosomal_eL13_CS"/>
</dbReference>
<dbReference type="Pfam" id="PF01294">
    <property type="entry name" value="Ribosomal_L13e"/>
    <property type="match status" value="1"/>
</dbReference>
<keyword evidence="7 8" id="KW-0687">Ribonucleoprotein</keyword>
<evidence type="ECO:0000256" key="3">
    <source>
        <dbReference type="ARBA" id="ARBA00022692"/>
    </source>
</evidence>
<accession>A0A084QUL6</accession>
<dbReference type="AlphaFoldDB" id="A0A084QUL6"/>
<dbReference type="GO" id="GO:1990904">
    <property type="term" value="C:ribonucleoprotein complex"/>
    <property type="evidence" value="ECO:0007669"/>
    <property type="project" value="UniProtKB-KW"/>
</dbReference>
<dbReference type="PROSITE" id="PS01104">
    <property type="entry name" value="RIBOSOMAL_L13E"/>
    <property type="match status" value="1"/>
</dbReference>
<dbReference type="GO" id="GO:0036376">
    <property type="term" value="P:sodium ion export across plasma membrane"/>
    <property type="evidence" value="ECO:0007669"/>
    <property type="project" value="InterPro"/>
</dbReference>
<dbReference type="GO" id="GO:0042391">
    <property type="term" value="P:regulation of membrane potential"/>
    <property type="evidence" value="ECO:0007669"/>
    <property type="project" value="InterPro"/>
</dbReference>
<dbReference type="OrthoDB" id="10264538at2759"/>
<evidence type="ECO:0000259" key="11">
    <source>
        <dbReference type="Pfam" id="PF00999"/>
    </source>
</evidence>
<keyword evidence="3 10" id="KW-0812">Transmembrane</keyword>
<dbReference type="GO" id="GO:0005886">
    <property type="term" value="C:plasma membrane"/>
    <property type="evidence" value="ECO:0007669"/>
    <property type="project" value="InterPro"/>
</dbReference>
<dbReference type="FunFam" id="1.20.5.110:FF:000003">
    <property type="entry name" value="60S ribosomal protein L13"/>
    <property type="match status" value="1"/>
</dbReference>
<feature type="transmembrane region" description="Helical" evidence="10">
    <location>
        <begin position="130"/>
        <end position="153"/>
    </location>
</feature>
<dbReference type="HAMAP" id="MF_00499">
    <property type="entry name" value="Ribosomal_eL13"/>
    <property type="match status" value="1"/>
</dbReference>
<dbReference type="InParanoid" id="A0A084QUL6"/>
<gene>
    <name evidence="12" type="ORF">S40285_04940</name>
</gene>
<feature type="transmembrane region" description="Helical" evidence="10">
    <location>
        <begin position="65"/>
        <end position="83"/>
    </location>
</feature>
<dbReference type="Pfam" id="PF00999">
    <property type="entry name" value="Na_H_Exchanger"/>
    <property type="match status" value="1"/>
</dbReference>
<feature type="transmembrane region" description="Helical" evidence="10">
    <location>
        <begin position="95"/>
        <end position="118"/>
    </location>
</feature>
<sequence length="756" mass="83624">MPTLDIIELNTVIAVFGRPSVTAGAWHEPKHIFLETVANLLGAFTVLFGFLSVKLKRSWYLGEALPAVFFGIILGPVAARFILPERWGSASPGQVSPITLGLMRVVIGLQLVIAGYQLPAKYIWHHWKEMVICLIPVMAIIWITTCLCVLAVVPNVSFLASLVISACVTPNDPILSQAIAKGPFADKYVARPLREITSAEAGANDGFAFPFLMLAIYLMRHSEMPDGAQSVLAIRAEDVGRLGGGPLIAMRNWVVETLLYVVLLAMAYGSFVGFVSGRGIKFFLNRKWIDEESYVLFPTALGLFIVGTTGTLGISDLLACFAAGCALNWDGQYLAEVNRRHDEVNNCIDVLLNFGGFMYLGATMPWGEFHQPDTTGITIPRLIGLGFLVLFFRRIPAIMLLYRTMHTTVTNWKEALFFGYFGPIGVGAIYYLEHTRLHLLPDLNHADEGERALLVALAPVLYWLVLFSIIFHGLSVPALSIAYSYFGFEPILEDAVSVRRVSIHAPGPSNAVEADEGLFIAFNRFSRPVDSDGLPFTESTTHTMAIKHNQKIVSNHFRKDWQRRVRTHFDQAGKKASRRVARQAKAAALAPRPIDKLRPVVRCPTIKYNRRVRAGRGFTLAELKEAGIPRLLAPTIGISVDARRQNLSEESLVANVERLKAYKERLILLPRRSNAVKKGDTKTDLSEVEKVSLISSALPIAPTDIAFREIKKGEMPAAIEGGAYAKLRQARSNKRYQGAREKRAKDKADAEADSKK</sequence>
<evidence type="ECO:0000256" key="10">
    <source>
        <dbReference type="SAM" id="Phobius"/>
    </source>
</evidence>
<dbReference type="GO" id="GO:0003735">
    <property type="term" value="F:structural constituent of ribosome"/>
    <property type="evidence" value="ECO:0007669"/>
    <property type="project" value="InterPro"/>
</dbReference>
<dbReference type="STRING" id="1283841.A0A084QUL6"/>
<feature type="domain" description="Cation/H+ exchanger transmembrane" evidence="11">
    <location>
        <begin position="47"/>
        <end position="479"/>
    </location>
</feature>
<dbReference type="PANTHER" id="PTHR31382">
    <property type="entry name" value="NA(+)/H(+) ANTIPORTER"/>
    <property type="match status" value="1"/>
</dbReference>
<protein>
    <recommendedName>
        <fullName evidence="8">60S ribosomal protein L13</fullName>
    </recommendedName>
</protein>
<evidence type="ECO:0000256" key="2">
    <source>
        <dbReference type="ARBA" id="ARBA00005640"/>
    </source>
</evidence>
<evidence type="ECO:0000256" key="6">
    <source>
        <dbReference type="ARBA" id="ARBA00023136"/>
    </source>
</evidence>
<feature type="transmembrane region" description="Helical" evidence="10">
    <location>
        <begin position="258"/>
        <end position="280"/>
    </location>
</feature>
<name>A0A084QUL6_STAC4</name>
<keyword evidence="6 10" id="KW-0472">Membrane</keyword>
<comment type="subcellular location">
    <subcellularLocation>
        <location evidence="1">Membrane</location>
        <topology evidence="1">Multi-pass membrane protein</topology>
    </subcellularLocation>
</comment>
<dbReference type="HOGENOM" id="CLU_008635_4_0_1"/>
<feature type="region of interest" description="Disordered" evidence="9">
    <location>
        <begin position="731"/>
        <end position="756"/>
    </location>
</feature>
<evidence type="ECO:0000256" key="8">
    <source>
        <dbReference type="RuleBase" id="RU000572"/>
    </source>
</evidence>
<dbReference type="GO" id="GO:0120029">
    <property type="term" value="P:proton export across plasma membrane"/>
    <property type="evidence" value="ECO:0007669"/>
    <property type="project" value="InterPro"/>
</dbReference>
<organism evidence="12 13">
    <name type="scientific">Stachybotrys chlorohalonatus (strain IBT 40285)</name>
    <dbReference type="NCBI Taxonomy" id="1283841"/>
    <lineage>
        <taxon>Eukaryota</taxon>
        <taxon>Fungi</taxon>
        <taxon>Dikarya</taxon>
        <taxon>Ascomycota</taxon>
        <taxon>Pezizomycotina</taxon>
        <taxon>Sordariomycetes</taxon>
        <taxon>Hypocreomycetidae</taxon>
        <taxon>Hypocreales</taxon>
        <taxon>Stachybotryaceae</taxon>
        <taxon>Stachybotrys</taxon>
    </lineage>
</organism>
<evidence type="ECO:0000256" key="9">
    <source>
        <dbReference type="SAM" id="MobiDB-lite"/>
    </source>
</evidence>
<dbReference type="GO" id="GO:0015385">
    <property type="term" value="F:sodium:proton antiporter activity"/>
    <property type="evidence" value="ECO:0007669"/>
    <property type="project" value="InterPro"/>
</dbReference>
<keyword evidence="5 10" id="KW-1133">Transmembrane helix</keyword>
<keyword evidence="4 8" id="KW-0689">Ribosomal protein</keyword>
<feature type="transmembrane region" description="Helical" evidence="10">
    <location>
        <begin position="201"/>
        <end position="219"/>
    </location>
</feature>
<dbReference type="InterPro" id="IPR006153">
    <property type="entry name" value="Cation/H_exchanger_TM"/>
</dbReference>
<comment type="similarity">
    <text evidence="2 8">Belongs to the eukaryotic ribosomal protein eL13 family.</text>
</comment>
<keyword evidence="13" id="KW-1185">Reference proteome</keyword>
<feature type="transmembrane region" description="Helical" evidence="10">
    <location>
        <begin position="350"/>
        <end position="367"/>
    </location>
</feature>
<feature type="transmembrane region" description="Helical" evidence="10">
    <location>
        <begin position="452"/>
        <end position="474"/>
    </location>
</feature>
<reference evidence="12 13" key="1">
    <citation type="journal article" date="2014" name="BMC Genomics">
        <title>Comparative genome sequencing reveals chemotype-specific gene clusters in the toxigenic black mold Stachybotrys.</title>
        <authorList>
            <person name="Semeiks J."/>
            <person name="Borek D."/>
            <person name="Otwinowski Z."/>
            <person name="Grishin N.V."/>
        </authorList>
    </citation>
    <scope>NUCLEOTIDE SEQUENCE [LARGE SCALE GENOMIC DNA]</scope>
    <source>
        <strain evidence="12 13">IBT 40285</strain>
    </source>
</reference>
<evidence type="ECO:0000256" key="1">
    <source>
        <dbReference type="ARBA" id="ARBA00004141"/>
    </source>
</evidence>
<dbReference type="Gene3D" id="1.20.5.110">
    <property type="match status" value="1"/>
</dbReference>
<dbReference type="OMA" id="VETWLYY"/>
<feature type="compositionally biased region" description="Basic and acidic residues" evidence="9">
    <location>
        <begin position="738"/>
        <end position="756"/>
    </location>
</feature>
<feature type="transmembrane region" description="Helical" evidence="10">
    <location>
        <begin position="414"/>
        <end position="432"/>
    </location>
</feature>
<evidence type="ECO:0000256" key="5">
    <source>
        <dbReference type="ARBA" id="ARBA00022989"/>
    </source>
</evidence>
<evidence type="ECO:0000313" key="13">
    <source>
        <dbReference type="Proteomes" id="UP000028524"/>
    </source>
</evidence>
<dbReference type="PANTHER" id="PTHR31382:SF3">
    <property type="entry name" value="SODIUM ION_PROTON EXCHANGER (EUROFUNG)"/>
    <property type="match status" value="1"/>
</dbReference>
<feature type="transmembrane region" description="Helical" evidence="10">
    <location>
        <begin position="300"/>
        <end position="329"/>
    </location>
</feature>
<dbReference type="Proteomes" id="UP000028524">
    <property type="component" value="Unassembled WGS sequence"/>
</dbReference>
<dbReference type="Gene3D" id="1.20.1530.20">
    <property type="match status" value="1"/>
</dbReference>
<evidence type="ECO:0000256" key="7">
    <source>
        <dbReference type="ARBA" id="ARBA00023274"/>
    </source>
</evidence>
<proteinExistence type="inferred from homology"/>